<evidence type="ECO:0000259" key="2">
    <source>
        <dbReference type="PROSITE" id="PS50086"/>
    </source>
</evidence>
<dbReference type="InterPro" id="IPR050302">
    <property type="entry name" value="Rab_GAP_TBC_domain"/>
</dbReference>
<name>A0A078AS23_STYLE</name>
<feature type="region of interest" description="Disordered" evidence="1">
    <location>
        <begin position="898"/>
        <end position="947"/>
    </location>
</feature>
<dbReference type="PANTHER" id="PTHR47219:SF20">
    <property type="entry name" value="TBC1 DOMAIN FAMILY MEMBER 2B"/>
    <property type="match status" value="1"/>
</dbReference>
<protein>
    <submittedName>
        <fullName evidence="3">Tbc1 domain family member 2b</fullName>
    </submittedName>
</protein>
<dbReference type="SUPFAM" id="SSF47923">
    <property type="entry name" value="Ypt/Rab-GAP domain of gyp1p"/>
    <property type="match status" value="1"/>
</dbReference>
<gene>
    <name evidence="3" type="primary">Contig8663.g9241</name>
    <name evidence="3" type="ORF">STYLEM_13058</name>
</gene>
<dbReference type="GO" id="GO:0031267">
    <property type="term" value="F:small GTPase binding"/>
    <property type="evidence" value="ECO:0007669"/>
    <property type="project" value="TreeGrafter"/>
</dbReference>
<feature type="compositionally biased region" description="Polar residues" evidence="1">
    <location>
        <begin position="898"/>
        <end position="909"/>
    </location>
</feature>
<dbReference type="Proteomes" id="UP000039865">
    <property type="component" value="Unassembled WGS sequence"/>
</dbReference>
<dbReference type="AlphaFoldDB" id="A0A078AS23"/>
<dbReference type="InParanoid" id="A0A078AS23"/>
<dbReference type="InterPro" id="IPR035969">
    <property type="entry name" value="Rab-GAP_TBC_sf"/>
</dbReference>
<proteinExistence type="predicted"/>
<accession>A0A078AS23</accession>
<dbReference type="InterPro" id="IPR000195">
    <property type="entry name" value="Rab-GAP-TBC_dom"/>
</dbReference>
<sequence length="1021" mass="119646">MEPIREEQEYYPNESQVDLTNILEKKKTKKWAIFKKMKLPSFGGLNKKNQVQYDPITKNPGNYAQSSTMPSPSNSAYINLNQTDIFKKKLIGLNHNNKQLVNKNYDSLKNSYNSSIYAQSLQTSFQKLEESKEIQQQKIIHFDTAGDDAMTFQNDFLKESIIQDIKRPNRPITGFKNQGLSSHFSLKPSQDNQQRGGNGGNNYKLELSQSIVHKMVNSNLADKNKQKIQEHEFLQLKEFLEENSYLTQDQRDYLVKYAIKGIPIEIRGRFQQYYSALSNDFPDYPNPCFHQIEIDLKRTFPEDEYFKLPGTIASMRRILVAYTKRNPVVGYSQGMNFILGRLIKFLTETEAFWVFTMLIESVLPIDYFCQFIGVEAESWIYKQLIKEQLPHIHQKFEELIRDYSDFDPRYLFLNWFVCLFSDKLSEDVNYLTTKIIIEDIFLLMENHQDYVYSAEKLLYLAQYGTKDFKVPKQKEILKLRQYYSQIAFEKQHIIKQRNDSHIIFDDLLLTEEKRKIQISINKQNFYNKFYLLTGLSKLRTCDQYKNREEIFKNLDANQSVLSEQTLNTRDFESQAVHNYKCDCSWPICLYDFTFKQIYPQFFCFKTAEDIHIVPDHFSTQKFDQIVMKIRSDSNETVMYRKNSQIDECDDEVPQHMIVQDDGANFENNIRQSFKRTSDTLHLDVKHIPNSLCKQLLVYRGDHYCNFPQFSENFSTLFRNDNTELIDNDLVNGKGLLDQIESYQIMNEFVNSVRVMQMSNKLFGEFGSIRRQNERDIMRKSAQKLMPKSLKNSKISQTQSRNTSSLQPANRVSKNNSKTVINNSRISVKQSHLSQNRSSNGFELPDELKEFGIIKQLETNKRNSRKISNIFSSSKDSIKLENRQSNRLINKALNRISPQTQICGTGSGKNSDSKKRDQVVPLKKRPKSQLLSPSSSKARLSNEQQKYQQKSPQFVSIVSRDDLTKFLNPSENTVLPFDQFEVLKRLTIKELLQRLDPDMVNENLEIMKKSKNIIFDGIFEDE</sequence>
<dbReference type="GO" id="GO:0005096">
    <property type="term" value="F:GTPase activator activity"/>
    <property type="evidence" value="ECO:0007669"/>
    <property type="project" value="TreeGrafter"/>
</dbReference>
<reference evidence="3 4" key="1">
    <citation type="submission" date="2014-06" db="EMBL/GenBank/DDBJ databases">
        <authorList>
            <person name="Swart Estienne"/>
        </authorList>
    </citation>
    <scope>NUCLEOTIDE SEQUENCE [LARGE SCALE GENOMIC DNA]</scope>
    <source>
        <strain evidence="3 4">130c</strain>
    </source>
</reference>
<feature type="region of interest" description="Disordered" evidence="1">
    <location>
        <begin position="183"/>
        <end position="203"/>
    </location>
</feature>
<organism evidence="3 4">
    <name type="scientific">Stylonychia lemnae</name>
    <name type="common">Ciliate</name>
    <dbReference type="NCBI Taxonomy" id="5949"/>
    <lineage>
        <taxon>Eukaryota</taxon>
        <taxon>Sar</taxon>
        <taxon>Alveolata</taxon>
        <taxon>Ciliophora</taxon>
        <taxon>Intramacronucleata</taxon>
        <taxon>Spirotrichea</taxon>
        <taxon>Stichotrichia</taxon>
        <taxon>Sporadotrichida</taxon>
        <taxon>Oxytrichidae</taxon>
        <taxon>Stylonychinae</taxon>
        <taxon>Stylonychia</taxon>
    </lineage>
</organism>
<evidence type="ECO:0000313" key="4">
    <source>
        <dbReference type="Proteomes" id="UP000039865"/>
    </source>
</evidence>
<evidence type="ECO:0000256" key="1">
    <source>
        <dbReference type="SAM" id="MobiDB-lite"/>
    </source>
</evidence>
<feature type="compositionally biased region" description="Polar residues" evidence="1">
    <location>
        <begin position="789"/>
        <end position="840"/>
    </location>
</feature>
<dbReference type="Pfam" id="PF00566">
    <property type="entry name" value="RabGAP-TBC"/>
    <property type="match status" value="1"/>
</dbReference>
<dbReference type="FunFam" id="1.10.8.270:FF:000016">
    <property type="entry name" value="TBC1 domain family member 2A"/>
    <property type="match status" value="1"/>
</dbReference>
<keyword evidence="4" id="KW-1185">Reference proteome</keyword>
<dbReference type="OrthoDB" id="292358at2759"/>
<feature type="compositionally biased region" description="Low complexity" evidence="1">
    <location>
        <begin position="927"/>
        <end position="936"/>
    </location>
</feature>
<dbReference type="SMART" id="SM00164">
    <property type="entry name" value="TBC"/>
    <property type="match status" value="1"/>
</dbReference>
<dbReference type="PANTHER" id="PTHR47219">
    <property type="entry name" value="RAB GTPASE-ACTIVATING PROTEIN 1-LIKE"/>
    <property type="match status" value="1"/>
</dbReference>
<dbReference type="Gene3D" id="1.10.8.270">
    <property type="entry name" value="putative rabgap domain of human tbc1 domain family member 14 like domains"/>
    <property type="match status" value="1"/>
</dbReference>
<feature type="domain" description="Rab-GAP TBC" evidence="2">
    <location>
        <begin position="261"/>
        <end position="445"/>
    </location>
</feature>
<dbReference type="EMBL" id="CCKQ01012385">
    <property type="protein sequence ID" value="CDW84002.1"/>
    <property type="molecule type" value="Genomic_DNA"/>
</dbReference>
<feature type="region of interest" description="Disordered" evidence="1">
    <location>
        <begin position="782"/>
        <end position="841"/>
    </location>
</feature>
<feature type="compositionally biased region" description="Polar residues" evidence="1">
    <location>
        <begin position="937"/>
        <end position="947"/>
    </location>
</feature>
<dbReference type="PROSITE" id="PS50086">
    <property type="entry name" value="TBC_RABGAP"/>
    <property type="match status" value="1"/>
</dbReference>
<dbReference type="Gene3D" id="1.10.472.80">
    <property type="entry name" value="Ypt/Rab-GAP domain of gyp1p, domain 3"/>
    <property type="match status" value="1"/>
</dbReference>
<evidence type="ECO:0000313" key="3">
    <source>
        <dbReference type="EMBL" id="CDW84002.1"/>
    </source>
</evidence>